<dbReference type="SUPFAM" id="SSF48013">
    <property type="entry name" value="NusB-like"/>
    <property type="match status" value="1"/>
</dbReference>
<dbReference type="Gene3D" id="3.40.50.150">
    <property type="entry name" value="Vaccinia Virus protein VP39"/>
    <property type="match status" value="1"/>
</dbReference>
<feature type="binding site" evidence="7">
    <location>
        <position position="360"/>
    </location>
    <ligand>
        <name>S-adenosyl-L-methionine</name>
        <dbReference type="ChEBI" id="CHEBI:59789"/>
    </ligand>
</feature>
<dbReference type="InterPro" id="IPR049560">
    <property type="entry name" value="MeTrfase_RsmB-F_NOP2_cat"/>
</dbReference>
<name>A0A6N9YGE4_9ACTN</name>
<organism evidence="10 11">
    <name type="scientific">Phytoactinopolyspora alkaliphila</name>
    <dbReference type="NCBI Taxonomy" id="1783498"/>
    <lineage>
        <taxon>Bacteria</taxon>
        <taxon>Bacillati</taxon>
        <taxon>Actinomycetota</taxon>
        <taxon>Actinomycetes</taxon>
        <taxon>Jiangellales</taxon>
        <taxon>Jiangellaceae</taxon>
        <taxon>Phytoactinopolyspora</taxon>
    </lineage>
</organism>
<evidence type="ECO:0000256" key="2">
    <source>
        <dbReference type="ARBA" id="ARBA00022603"/>
    </source>
</evidence>
<gene>
    <name evidence="10" type="ORF">G1H11_01450</name>
</gene>
<keyword evidence="2 7" id="KW-0489">Methyltransferase</keyword>
<dbReference type="GO" id="GO:0001510">
    <property type="term" value="P:RNA methylation"/>
    <property type="evidence" value="ECO:0007669"/>
    <property type="project" value="InterPro"/>
</dbReference>
<dbReference type="PROSITE" id="PS51686">
    <property type="entry name" value="SAM_MT_RSMB_NOP"/>
    <property type="match status" value="1"/>
</dbReference>
<dbReference type="InterPro" id="IPR018314">
    <property type="entry name" value="RsmB/NOL1/NOP2-like_CS"/>
</dbReference>
<evidence type="ECO:0000256" key="5">
    <source>
        <dbReference type="ARBA" id="ARBA00022884"/>
    </source>
</evidence>
<dbReference type="PANTHER" id="PTHR22807">
    <property type="entry name" value="NOP2 YEAST -RELATED NOL1/NOP2/FMU SUN DOMAIN-CONTAINING"/>
    <property type="match status" value="1"/>
</dbReference>
<keyword evidence="5 7" id="KW-0694">RNA-binding</keyword>
<dbReference type="FunFam" id="3.40.50.150:FF:000257">
    <property type="entry name" value="16S rRNA methyltransferase"/>
    <property type="match status" value="1"/>
</dbReference>
<dbReference type="GO" id="GO:0003723">
    <property type="term" value="F:RNA binding"/>
    <property type="evidence" value="ECO:0007669"/>
    <property type="project" value="UniProtKB-UniRule"/>
</dbReference>
<feature type="binding site" evidence="7">
    <location>
        <position position="317"/>
    </location>
    <ligand>
        <name>S-adenosyl-L-methionine</name>
        <dbReference type="ChEBI" id="CHEBI:59789"/>
    </ligand>
</feature>
<keyword evidence="4 7" id="KW-0949">S-adenosyl-L-methionine</keyword>
<keyword evidence="3 7" id="KW-0808">Transferase</keyword>
<comment type="function">
    <text evidence="6">May act as RNA methyltransferase.</text>
</comment>
<dbReference type="InterPro" id="IPR023267">
    <property type="entry name" value="RCMT"/>
</dbReference>
<feature type="binding site" evidence="7">
    <location>
        <position position="343"/>
    </location>
    <ligand>
        <name>S-adenosyl-L-methionine</name>
        <dbReference type="ChEBI" id="CHEBI:59789"/>
    </ligand>
</feature>
<dbReference type="Pfam" id="PF01189">
    <property type="entry name" value="Methyltr_RsmB-F"/>
    <property type="match status" value="1"/>
</dbReference>
<evidence type="ECO:0000256" key="6">
    <source>
        <dbReference type="ARBA" id="ARBA00059465"/>
    </source>
</evidence>
<evidence type="ECO:0000256" key="4">
    <source>
        <dbReference type="ARBA" id="ARBA00022691"/>
    </source>
</evidence>
<dbReference type="PANTHER" id="PTHR22807:SF53">
    <property type="entry name" value="RIBOSOMAL RNA SMALL SUBUNIT METHYLTRANSFERASE B-RELATED"/>
    <property type="match status" value="1"/>
</dbReference>
<dbReference type="GO" id="GO:0008173">
    <property type="term" value="F:RNA methyltransferase activity"/>
    <property type="evidence" value="ECO:0007669"/>
    <property type="project" value="InterPro"/>
</dbReference>
<evidence type="ECO:0000256" key="1">
    <source>
        <dbReference type="ARBA" id="ARBA00007494"/>
    </source>
</evidence>
<feature type="binding site" evidence="7">
    <location>
        <begin position="292"/>
        <end position="298"/>
    </location>
    <ligand>
        <name>S-adenosyl-L-methionine</name>
        <dbReference type="ChEBI" id="CHEBI:59789"/>
    </ligand>
</feature>
<feature type="domain" description="SAM-dependent MTase RsmB/NOP-type" evidence="9">
    <location>
        <begin position="190"/>
        <end position="475"/>
    </location>
</feature>
<protein>
    <submittedName>
        <fullName evidence="10">rRNA cytosine-C5-methyltransferase</fullName>
    </submittedName>
</protein>
<proteinExistence type="inferred from homology"/>
<comment type="caution">
    <text evidence="10">The sequence shown here is derived from an EMBL/GenBank/DDBJ whole genome shotgun (WGS) entry which is preliminary data.</text>
</comment>
<dbReference type="SUPFAM" id="SSF53335">
    <property type="entry name" value="S-adenosyl-L-methionine-dependent methyltransferases"/>
    <property type="match status" value="1"/>
</dbReference>
<dbReference type="Proteomes" id="UP000469185">
    <property type="component" value="Unassembled WGS sequence"/>
</dbReference>
<dbReference type="InterPro" id="IPR029063">
    <property type="entry name" value="SAM-dependent_MTases_sf"/>
</dbReference>
<accession>A0A6N9YGE4</accession>
<evidence type="ECO:0000256" key="3">
    <source>
        <dbReference type="ARBA" id="ARBA00022679"/>
    </source>
</evidence>
<evidence type="ECO:0000256" key="8">
    <source>
        <dbReference type="SAM" id="MobiDB-lite"/>
    </source>
</evidence>
<evidence type="ECO:0000313" key="11">
    <source>
        <dbReference type="Proteomes" id="UP000469185"/>
    </source>
</evidence>
<dbReference type="InterPro" id="IPR001678">
    <property type="entry name" value="MeTrfase_RsmB-F_NOP2_dom"/>
</dbReference>
<dbReference type="Gene3D" id="1.10.940.10">
    <property type="entry name" value="NusB-like"/>
    <property type="match status" value="1"/>
</dbReference>
<dbReference type="PRINTS" id="PR02008">
    <property type="entry name" value="RCMTFAMILY"/>
</dbReference>
<sequence>MTPPEKPSRRRHQSGGQRRSREPASRPTADPARVAAFDAVRAVSGEDAYANLVLPELLQSRRLNARDAAFATELTYGTLRFTGTYDVIIGANVDRPLGELDPPVLDALRLGAHQTLSMRVPPHAAVSTTVDLVRGQIGEGAARFANAVMRRVGERDLDAWTAELAPSREKDVVGHLAFRHGHPPWIVRALRDALPGGGDDALEACLAADNEPAPVALAVRPGRGEVEELVEAGAQPARWSRYGAILPSGDPGRIAAVRAGRAGVQDEGSQLVALALADAPLDGPDERWLDMCAGPGGKAALLAGLATERDARLLAVDQHEHRARLVEQALRGDSGEHEVLVADATDGPWPEADFDRVLLDAPCSGLGALRRRPEARWRRQPSDIAELRPLQTELLRAAVRSVRPGGLVAYVTCTPHLAETATVVDDVIRKSGELERIDARPYLSGVPDLGDGPDVQFWPHVHGTDAMYLALLRRR</sequence>
<dbReference type="InterPro" id="IPR035926">
    <property type="entry name" value="NusB-like_sf"/>
</dbReference>
<reference evidence="10 11" key="1">
    <citation type="submission" date="2020-02" db="EMBL/GenBank/DDBJ databases">
        <authorList>
            <person name="Li X.-J."/>
            <person name="Feng X.-M."/>
        </authorList>
    </citation>
    <scope>NUCLEOTIDE SEQUENCE [LARGE SCALE GENOMIC DNA]</scope>
    <source>
        <strain evidence="10 11">CGMCC 4.7225</strain>
    </source>
</reference>
<dbReference type="InterPro" id="IPR006027">
    <property type="entry name" value="NusB_RsmB_TIM44"/>
</dbReference>
<feature type="region of interest" description="Disordered" evidence="8">
    <location>
        <begin position="1"/>
        <end position="30"/>
    </location>
</feature>
<comment type="similarity">
    <text evidence="1 7">Belongs to the class I-like SAM-binding methyltransferase superfamily. RsmB/NOP family.</text>
</comment>
<dbReference type="PROSITE" id="PS01153">
    <property type="entry name" value="NOL1_NOP2_SUN"/>
    <property type="match status" value="1"/>
</dbReference>
<dbReference type="CDD" id="cd02440">
    <property type="entry name" value="AdoMet_MTases"/>
    <property type="match status" value="1"/>
</dbReference>
<evidence type="ECO:0000259" key="9">
    <source>
        <dbReference type="PROSITE" id="PS51686"/>
    </source>
</evidence>
<keyword evidence="11" id="KW-1185">Reference proteome</keyword>
<evidence type="ECO:0000256" key="7">
    <source>
        <dbReference type="PROSITE-ProRule" id="PRU01023"/>
    </source>
</evidence>
<dbReference type="Pfam" id="PF01029">
    <property type="entry name" value="NusB"/>
    <property type="match status" value="1"/>
</dbReference>
<dbReference type="GO" id="GO:0006355">
    <property type="term" value="P:regulation of DNA-templated transcription"/>
    <property type="evidence" value="ECO:0007669"/>
    <property type="project" value="InterPro"/>
</dbReference>
<dbReference type="RefSeq" id="WP_163815904.1">
    <property type="nucleotide sequence ID" value="NZ_JAAGOB010000001.1"/>
</dbReference>
<evidence type="ECO:0000313" key="10">
    <source>
        <dbReference type="EMBL" id="NED93978.1"/>
    </source>
</evidence>
<feature type="active site" description="Nucleophile" evidence="7">
    <location>
        <position position="413"/>
    </location>
</feature>
<dbReference type="AlphaFoldDB" id="A0A6N9YGE4"/>
<dbReference type="EMBL" id="JAAGOB010000001">
    <property type="protein sequence ID" value="NED93978.1"/>
    <property type="molecule type" value="Genomic_DNA"/>
</dbReference>